<evidence type="ECO:0000313" key="1">
    <source>
        <dbReference type="EMBL" id="ODO60601.1"/>
    </source>
</evidence>
<organism evidence="1 2">
    <name type="scientific">Lactiplantibacillus plantarum</name>
    <name type="common">Lactobacillus plantarum</name>
    <dbReference type="NCBI Taxonomy" id="1590"/>
    <lineage>
        <taxon>Bacteria</taxon>
        <taxon>Bacillati</taxon>
        <taxon>Bacillota</taxon>
        <taxon>Bacilli</taxon>
        <taxon>Lactobacillales</taxon>
        <taxon>Lactobacillaceae</taxon>
        <taxon>Lactiplantibacillus</taxon>
    </lineage>
</organism>
<comment type="caution">
    <text evidence="1">The sequence shown here is derived from an EMBL/GenBank/DDBJ whole genome shotgun (WGS) entry which is preliminary data.</text>
</comment>
<dbReference type="AlphaFoldDB" id="A0A1E3KQQ5"/>
<proteinExistence type="predicted"/>
<sequence length="58" mass="7006">MKVYSHKPFEIWLKQQNTCYRVQPVTGTKLKNNQIKLHVYGTSRKNLWQQLKGMFTHE</sequence>
<dbReference type="PATRIC" id="fig|1590.306.peg.548"/>
<dbReference type="RefSeq" id="WP_162899479.1">
    <property type="nucleotide sequence ID" value="NZ_CP103411.1"/>
</dbReference>
<reference evidence="1 2" key="1">
    <citation type="submission" date="2016-08" db="EMBL/GenBank/DDBJ databases">
        <title>Genome sequencing of Lactobacillus plantarum JSA22, isolated from fermented soybean paste.</title>
        <authorList>
            <person name="Choi H.S."/>
        </authorList>
    </citation>
    <scope>NUCLEOTIDE SEQUENCE [LARGE SCALE GENOMIC DNA]</scope>
    <source>
        <strain evidence="1 2">JSA22</strain>
    </source>
</reference>
<dbReference type="Proteomes" id="UP000094892">
    <property type="component" value="Unassembled WGS sequence"/>
</dbReference>
<name>A0A1E3KQQ5_LACPN</name>
<gene>
    <name evidence="1" type="ORF">LPJSA22_00545</name>
</gene>
<evidence type="ECO:0000313" key="2">
    <source>
        <dbReference type="Proteomes" id="UP000094892"/>
    </source>
</evidence>
<protein>
    <submittedName>
        <fullName evidence="1">Uncharacterized protein</fullName>
    </submittedName>
</protein>
<dbReference type="EMBL" id="MCOL01000001">
    <property type="protein sequence ID" value="ODO60601.1"/>
    <property type="molecule type" value="Genomic_DNA"/>
</dbReference>
<accession>A0A1E3KQQ5</accession>